<name>A0A382B0W6_9ZZZZ</name>
<sequence>MSGDSFIIKAKRTPVGAFQGCLSNQVAP</sequence>
<feature type="non-terminal residue" evidence="1">
    <location>
        <position position="28"/>
    </location>
</feature>
<organism evidence="1">
    <name type="scientific">marine metagenome</name>
    <dbReference type="NCBI Taxonomy" id="408172"/>
    <lineage>
        <taxon>unclassified sequences</taxon>
        <taxon>metagenomes</taxon>
        <taxon>ecological metagenomes</taxon>
    </lineage>
</organism>
<evidence type="ECO:0000313" key="1">
    <source>
        <dbReference type="EMBL" id="SVB07358.1"/>
    </source>
</evidence>
<evidence type="ECO:0000313" key="2">
    <source>
        <dbReference type="EMBL" id="SVD61064.1"/>
    </source>
</evidence>
<dbReference type="AlphaFoldDB" id="A0A382B0W6"/>
<reference evidence="1" key="1">
    <citation type="submission" date="2018-05" db="EMBL/GenBank/DDBJ databases">
        <authorList>
            <person name="Lanie J.A."/>
            <person name="Ng W.-L."/>
            <person name="Kazmierczak K.M."/>
            <person name="Andrzejewski T.M."/>
            <person name="Davidsen T.M."/>
            <person name="Wayne K.J."/>
            <person name="Tettelin H."/>
            <person name="Glass J.I."/>
            <person name="Rusch D."/>
            <person name="Podicherti R."/>
            <person name="Tsui H.-C.T."/>
            <person name="Winkler M.E."/>
        </authorList>
    </citation>
    <scope>NUCLEOTIDE SEQUENCE</scope>
</reference>
<evidence type="ECO:0008006" key="3">
    <source>
        <dbReference type="Google" id="ProtNLM"/>
    </source>
</evidence>
<gene>
    <name evidence="1" type="ORF">METZ01_LOCUS160212</name>
    <name evidence="2" type="ORF">METZ01_LOCUS413918</name>
</gene>
<protein>
    <recommendedName>
        <fullName evidence="3">Thiolase N-terminal domain-containing protein</fullName>
    </recommendedName>
</protein>
<accession>A0A382B0W6</accession>
<dbReference type="EMBL" id="UINC01027686">
    <property type="protein sequence ID" value="SVB07358.1"/>
    <property type="molecule type" value="Genomic_DNA"/>
</dbReference>
<proteinExistence type="predicted"/>
<dbReference type="EMBL" id="UINC01161712">
    <property type="protein sequence ID" value="SVD61064.1"/>
    <property type="molecule type" value="Genomic_DNA"/>
</dbReference>